<dbReference type="RefSeq" id="WP_066919716.1">
    <property type="nucleotide sequence ID" value="NZ_CP011971.1"/>
</dbReference>
<dbReference type="EMBL" id="CP011971">
    <property type="protein sequence ID" value="AMN46754.1"/>
    <property type="molecule type" value="Genomic_DNA"/>
</dbReference>
<dbReference type="OrthoDB" id="9058532at2"/>
<proteinExistence type="predicted"/>
<gene>
    <name evidence="2" type="ORF">ACG33_06510</name>
</gene>
<protein>
    <submittedName>
        <fullName evidence="2">Alpha-methylacyl-CoA racemase</fullName>
        <ecNumber evidence="2">5.1.99.4</ecNumber>
    </submittedName>
</protein>
<dbReference type="STRING" id="465721.ACG33_06510"/>
<dbReference type="Gene3D" id="3.40.50.10540">
    <property type="entry name" value="Crotonobetainyl-coa:carnitine coa-transferase, domain 1"/>
    <property type="match status" value="1"/>
</dbReference>
<dbReference type="Proteomes" id="UP000070250">
    <property type="component" value="Chromosome"/>
</dbReference>
<organism evidence="2 3">
    <name type="scientific">Steroidobacter denitrificans</name>
    <dbReference type="NCBI Taxonomy" id="465721"/>
    <lineage>
        <taxon>Bacteria</taxon>
        <taxon>Pseudomonadati</taxon>
        <taxon>Pseudomonadota</taxon>
        <taxon>Gammaproteobacteria</taxon>
        <taxon>Steroidobacterales</taxon>
        <taxon>Steroidobacteraceae</taxon>
        <taxon>Steroidobacter</taxon>
    </lineage>
</organism>
<dbReference type="Gene3D" id="3.30.1540.10">
    <property type="entry name" value="formyl-coa transferase, domain 3"/>
    <property type="match status" value="1"/>
</dbReference>
<keyword evidence="3" id="KW-1185">Reference proteome</keyword>
<reference evidence="2 3" key="1">
    <citation type="submission" date="2015-06" db="EMBL/GenBank/DDBJ databases">
        <title>A Comprehensive Approach to Explore the Metabolic and Phylogenetic Diversity of Bacterial Steroid Degradation in the Environment: Testosterone as an Example.</title>
        <authorList>
            <person name="Yang F.-C."/>
            <person name="Chen Y.-L."/>
            <person name="Yu C.-P."/>
            <person name="Tang S.-L."/>
            <person name="Wang P.-H."/>
            <person name="Ismail W."/>
            <person name="Wang C.-H."/>
            <person name="Yang C.-Y."/>
            <person name="Chiang Y.-R."/>
        </authorList>
    </citation>
    <scope>NUCLEOTIDE SEQUENCE [LARGE SCALE GENOMIC DNA]</scope>
    <source>
        <strain evidence="2 3">DSM 18526</strain>
    </source>
</reference>
<dbReference type="PANTHER" id="PTHR48228:SF5">
    <property type="entry name" value="ALPHA-METHYLACYL-COA RACEMASE"/>
    <property type="match status" value="1"/>
</dbReference>
<evidence type="ECO:0000313" key="3">
    <source>
        <dbReference type="Proteomes" id="UP000070250"/>
    </source>
</evidence>
<name>A0A127F8J9_STEDE</name>
<evidence type="ECO:0000313" key="2">
    <source>
        <dbReference type="EMBL" id="AMN46754.1"/>
    </source>
</evidence>
<dbReference type="EC" id="5.1.99.4" evidence="2"/>
<dbReference type="GO" id="GO:0008111">
    <property type="term" value="F:alpha-methylacyl-CoA racemase activity"/>
    <property type="evidence" value="ECO:0007669"/>
    <property type="project" value="UniProtKB-EC"/>
</dbReference>
<sequence>MTGTTSAGPLKGVKVLEIGGIGPGPFCGMVLADLGAEVLRVERSSAAAGVPAPKDPLLRGRRSIALDLRKPEGVGLLLRLVERMDILIEGFRPGVAERLGVGPQACLDRNPRLIYGRMTGWGQEGPLAHAAGHDINYIALSGALGLIGPPGGKPVPPLNLVGDFGGGGMLLTVGVLAALLETRQSGTGQIVDAAMVDGAVALLAMFFGFRAEGYFRDATGENFLAGAAPYYDTYQTKDGRYVAIGSLEPQFYALLLEKLGLERDRYGSVGMPAFDPATVKERWPELRAAIAAAFRGKTRDEWCRIMEGTDVCFAPVLGLEEAARHPHNAARRSFTEVDGVLQNAPAPRFSRTPLAAPRSPRRPGEDSDSVLLETGLSKEEIGQLRAAGVLT</sequence>
<dbReference type="PANTHER" id="PTHR48228">
    <property type="entry name" value="SUCCINYL-COA--D-CITRAMALATE COA-TRANSFERASE"/>
    <property type="match status" value="1"/>
</dbReference>
<dbReference type="InterPro" id="IPR050509">
    <property type="entry name" value="CoA-transferase_III"/>
</dbReference>
<dbReference type="InterPro" id="IPR023606">
    <property type="entry name" value="CoA-Trfase_III_dom_1_sf"/>
</dbReference>
<dbReference type="AlphaFoldDB" id="A0A127F8J9"/>
<evidence type="ECO:0000256" key="1">
    <source>
        <dbReference type="SAM" id="MobiDB-lite"/>
    </source>
</evidence>
<dbReference type="SUPFAM" id="SSF89796">
    <property type="entry name" value="CoA-transferase family III (CaiB/BaiF)"/>
    <property type="match status" value="1"/>
</dbReference>
<dbReference type="InterPro" id="IPR044855">
    <property type="entry name" value="CoA-Trfase_III_dom3_sf"/>
</dbReference>
<feature type="region of interest" description="Disordered" evidence="1">
    <location>
        <begin position="345"/>
        <end position="374"/>
    </location>
</feature>
<accession>A0A127F8J9</accession>
<dbReference type="KEGG" id="sdf:ACG33_06510"/>
<keyword evidence="2" id="KW-0413">Isomerase</keyword>
<dbReference type="InterPro" id="IPR003673">
    <property type="entry name" value="CoA-Trfase_fam_III"/>
</dbReference>
<dbReference type="Pfam" id="PF02515">
    <property type="entry name" value="CoA_transf_3"/>
    <property type="match status" value="1"/>
</dbReference>
<dbReference type="PATRIC" id="fig|465721.4.peg.1387"/>